<accession>A0A1U6J835</accession>
<reference evidence="2" key="1">
    <citation type="submission" date="2017-03" db="EMBL/GenBank/DDBJ databases">
        <authorList>
            <person name="Falquet L."/>
            <person name="Falquet L."/>
        </authorList>
    </citation>
    <scope>NUCLEOTIDE SEQUENCE [LARGE SCALE GENOMIC DNA]</scope>
</reference>
<dbReference type="EMBL" id="LT799839">
    <property type="protein sequence ID" value="SLK16446.1"/>
    <property type="molecule type" value="Genomic_DNA"/>
</dbReference>
<organism evidence="1 2">
    <name type="scientific">Clostridium chauvoei JF4335</name>
    <dbReference type="NCBI Taxonomy" id="1351755"/>
    <lineage>
        <taxon>Bacteria</taxon>
        <taxon>Bacillati</taxon>
        <taxon>Bacillota</taxon>
        <taxon>Clostridia</taxon>
        <taxon>Eubacteriales</taxon>
        <taxon>Clostridiaceae</taxon>
        <taxon>Clostridium</taxon>
    </lineage>
</organism>
<protein>
    <submittedName>
        <fullName evidence="1">Uncharacterized protein</fullName>
    </submittedName>
</protein>
<dbReference type="AlphaFoldDB" id="A0A1U6J835"/>
<dbReference type="RefSeq" id="WP_096145389.1">
    <property type="nucleotide sequence ID" value="NZ_CBML010000006.1"/>
</dbReference>
<evidence type="ECO:0000313" key="1">
    <source>
        <dbReference type="EMBL" id="SLK16446.1"/>
    </source>
</evidence>
<keyword evidence="2" id="KW-1185">Reference proteome</keyword>
<name>A0A1U6J835_9CLOT</name>
<evidence type="ECO:0000313" key="2">
    <source>
        <dbReference type="Proteomes" id="UP000190476"/>
    </source>
</evidence>
<gene>
    <name evidence="1" type="ORF">CCH01_10550</name>
</gene>
<sequence length="110" mass="13022">MKLINDDKNDISIFINYKVNKNGKEILGEEVWNNYKTLLKDNKLSFAEQAVKLSEVRANMNYFIYRIKTKENFSYNDRVGDIIYIDNGEDYFIDGKLDKKRFESTVGEFI</sequence>
<dbReference type="Proteomes" id="UP000190476">
    <property type="component" value="Chromosome I"/>
</dbReference>
<dbReference type="STRING" id="1351755.CCH01_10550"/>
<proteinExistence type="predicted"/>